<dbReference type="OrthoDB" id="9985428at2759"/>
<dbReference type="AlphaFoldDB" id="A0A8S3A4Q6"/>
<dbReference type="InterPro" id="IPR043472">
    <property type="entry name" value="Macro_dom-like"/>
</dbReference>
<protein>
    <recommendedName>
        <fullName evidence="1">Microbial-type PARG catalytic domain-containing protein</fullName>
    </recommendedName>
</protein>
<dbReference type="InterPro" id="IPR019261">
    <property type="entry name" value="PARG_cat_microbial"/>
</dbReference>
<dbReference type="Gene3D" id="3.40.220.10">
    <property type="entry name" value="Leucine Aminopeptidase, subunit E, domain 1"/>
    <property type="match status" value="1"/>
</dbReference>
<dbReference type="EMBL" id="CAJOBC010156548">
    <property type="protein sequence ID" value="CAF4687167.1"/>
    <property type="molecule type" value="Genomic_DNA"/>
</dbReference>
<dbReference type="Proteomes" id="UP000681722">
    <property type="component" value="Unassembled WGS sequence"/>
</dbReference>
<evidence type="ECO:0000313" key="3">
    <source>
        <dbReference type="Proteomes" id="UP000681722"/>
    </source>
</evidence>
<name>A0A8S3A4Q6_9BILA</name>
<dbReference type="Pfam" id="PF10021">
    <property type="entry name" value="PARG_cat_microb"/>
    <property type="match status" value="1"/>
</dbReference>
<organism evidence="2 3">
    <name type="scientific">Didymodactylos carnosus</name>
    <dbReference type="NCBI Taxonomy" id="1234261"/>
    <lineage>
        <taxon>Eukaryota</taxon>
        <taxon>Metazoa</taxon>
        <taxon>Spiralia</taxon>
        <taxon>Gnathifera</taxon>
        <taxon>Rotifera</taxon>
        <taxon>Eurotatoria</taxon>
        <taxon>Bdelloidea</taxon>
        <taxon>Philodinida</taxon>
        <taxon>Philodinidae</taxon>
        <taxon>Didymodactylos</taxon>
    </lineage>
</organism>
<comment type="caution">
    <text evidence="2">The sequence shown here is derived from an EMBL/GenBank/DDBJ whole genome shotgun (WGS) entry which is preliminary data.</text>
</comment>
<reference evidence="2" key="1">
    <citation type="submission" date="2021-02" db="EMBL/GenBank/DDBJ databases">
        <authorList>
            <person name="Nowell W R."/>
        </authorList>
    </citation>
    <scope>NUCLEOTIDE SEQUENCE</scope>
</reference>
<evidence type="ECO:0000259" key="1">
    <source>
        <dbReference type="Pfam" id="PF10021"/>
    </source>
</evidence>
<evidence type="ECO:0000313" key="2">
    <source>
        <dbReference type="EMBL" id="CAF4687167.1"/>
    </source>
</evidence>
<gene>
    <name evidence="2" type="ORF">SRO942_LOCUS51183</name>
</gene>
<accession>A0A8S3A4Q6</accession>
<feature type="non-terminal residue" evidence="2">
    <location>
        <position position="113"/>
    </location>
</feature>
<sequence>MLRVTVMLNTMAAVKNGKYILEDGKTIISFKSDKKQRQKIKTILYNHQSKLIDSNQEITIQIPFKSRNIHVNNEDCLISYAKLISNGLKPVLLNMVNSIMPGGGYRKGDGAQE</sequence>
<feature type="domain" description="Microbial-type PARG catalytic" evidence="1">
    <location>
        <begin position="9"/>
        <end position="113"/>
    </location>
</feature>
<proteinExistence type="predicted"/>